<dbReference type="PANTHER" id="PTHR47234">
    <property type="match status" value="1"/>
</dbReference>
<dbReference type="PROSITE" id="PS52016">
    <property type="entry name" value="TONB_DEPENDENT_REC_3"/>
    <property type="match status" value="1"/>
</dbReference>
<dbReference type="PANTHER" id="PTHR47234:SF3">
    <property type="entry name" value="SECRETIN_TONB SHORT N-TERMINAL DOMAIN-CONTAINING PROTEIN"/>
    <property type="match status" value="1"/>
</dbReference>
<dbReference type="GO" id="GO:0009279">
    <property type="term" value="C:cell outer membrane"/>
    <property type="evidence" value="ECO:0007669"/>
    <property type="project" value="UniProtKB-SubCell"/>
</dbReference>
<feature type="domain" description="TonB-dependent receptor-like beta-barrel" evidence="12">
    <location>
        <begin position="399"/>
        <end position="849"/>
    </location>
</feature>
<evidence type="ECO:0000256" key="11">
    <source>
        <dbReference type="SAM" id="SignalP"/>
    </source>
</evidence>
<dbReference type="InterPro" id="IPR039426">
    <property type="entry name" value="TonB-dep_rcpt-like"/>
</dbReference>
<keyword evidence="2 8" id="KW-0813">Transport</keyword>
<evidence type="ECO:0000256" key="10">
    <source>
        <dbReference type="SAM" id="MobiDB-lite"/>
    </source>
</evidence>
<keyword evidence="7 8" id="KW-0998">Cell outer membrane</keyword>
<evidence type="ECO:0000256" key="4">
    <source>
        <dbReference type="ARBA" id="ARBA00022692"/>
    </source>
</evidence>
<dbReference type="CDD" id="cd01347">
    <property type="entry name" value="ligand_gated_channel"/>
    <property type="match status" value="1"/>
</dbReference>
<proteinExistence type="inferred from homology"/>
<evidence type="ECO:0000256" key="3">
    <source>
        <dbReference type="ARBA" id="ARBA00022452"/>
    </source>
</evidence>
<evidence type="ECO:0000256" key="9">
    <source>
        <dbReference type="RuleBase" id="RU003357"/>
    </source>
</evidence>
<protein>
    <submittedName>
        <fullName evidence="14">TonB-dependent receptor</fullName>
    </submittedName>
</protein>
<dbReference type="Proteomes" id="UP000249393">
    <property type="component" value="Unassembled WGS sequence"/>
</dbReference>
<evidence type="ECO:0000256" key="8">
    <source>
        <dbReference type="PROSITE-ProRule" id="PRU01360"/>
    </source>
</evidence>
<comment type="caution">
    <text evidence="14">The sequence shown here is derived from an EMBL/GenBank/DDBJ whole genome shotgun (WGS) entry which is preliminary data.</text>
</comment>
<dbReference type="Pfam" id="PF00593">
    <property type="entry name" value="TonB_dep_Rec_b-barrel"/>
    <property type="match status" value="1"/>
</dbReference>
<feature type="region of interest" description="Disordered" evidence="10">
    <location>
        <begin position="529"/>
        <end position="552"/>
    </location>
</feature>
<dbReference type="Gene3D" id="2.170.130.10">
    <property type="entry name" value="TonB-dependent receptor, plug domain"/>
    <property type="match status" value="1"/>
</dbReference>
<feature type="domain" description="TonB-dependent receptor plug" evidence="13">
    <location>
        <begin position="71"/>
        <end position="195"/>
    </location>
</feature>
<keyword evidence="5 9" id="KW-0798">TonB box</keyword>
<sequence length="900" mass="95226">MTKYSLNILLSGVSALSLNLAAAHLANAATPPVDPAAPIATAEPTATTEPTATQVEQVIVLGTRRTDRSVVDSPSPIDVFGGEELARQPAADMLDVVKNIVPSFYVPQNTISDASTFVRAPSLRGLGADQVLVMINGKRYNRSALVQVVTGGDTALSLGAQAVDLSMIPSIAVKDLQILRDGATAQYGSDAIGGVINYGLRNSDNGFEAQARYGKTYAGDGKSYQFAVNAGFKLFDAGFVNVSGEYFDDGQTSRGATRPLAAVFAANNPSLASKLPNYPGPVQIWGTSPTHGYKLFLNSGYDISDNASLYMTANVGHRDADQSFNYRSPISAPTPLIVDNGTGQPATGSPGRNGAFAPIYLTPCPAGNATCPAGGFVKDSNTYNFTSIYPAGFTPRFQGVVEQFYGTMGVKGKADNGLTYDLSGTVAKNSLDLAMTQSLNASFGPKSQTEFKFGKLIQRETNLNLDLTYPLELGFASPVTLSGGAEYRHEEYEATAGDLQSYAAGPYAVQPLYVQVSPGVYTRSIVNGSPESASKSPGASGYGGTSPASAKTSTQSNFGVYLGAETDVTEALTVGVAGRYEKYNTFGDTVVGKVNALYKVSDMFSVRGTVGTGFHAPSPGQSNTEILTTAFAPGGEQVQTGTYPVTSAIAQYFGAKTLTPEKSTNYGVGFILNPISNLTFTVDGYFIKVRDRISITSTFDVTAADIAAQPALSAVGIGGAVAYFTNGFDTETKGVDAVASYRTDLLDNPLSLTLAYSYNKSNVTKYDPAAIGTDRIYDIENITPKHRANLSANYSIAGFMINARGNYYSKWSTDQDYPGQTFGSEITADLDVSYTFAEKYTVTIGANNLFDNYPDKLKPTTANPIYALTGSTADGQIYPRSGGPFGMNGGFWYARLKLKY</sequence>
<gene>
    <name evidence="14" type="ORF">DI526_11190</name>
</gene>
<keyword evidence="6 8" id="KW-0472">Membrane</keyword>
<evidence type="ECO:0000256" key="7">
    <source>
        <dbReference type="ARBA" id="ARBA00023237"/>
    </source>
</evidence>
<dbReference type="Pfam" id="PF07715">
    <property type="entry name" value="Plug"/>
    <property type="match status" value="1"/>
</dbReference>
<dbReference type="InterPro" id="IPR012910">
    <property type="entry name" value="Plug_dom"/>
</dbReference>
<comment type="similarity">
    <text evidence="8 9">Belongs to the TonB-dependent receptor family.</text>
</comment>
<evidence type="ECO:0000259" key="13">
    <source>
        <dbReference type="Pfam" id="PF07715"/>
    </source>
</evidence>
<evidence type="ECO:0000256" key="1">
    <source>
        <dbReference type="ARBA" id="ARBA00004571"/>
    </source>
</evidence>
<evidence type="ECO:0000256" key="5">
    <source>
        <dbReference type="ARBA" id="ARBA00023077"/>
    </source>
</evidence>
<keyword evidence="4 8" id="KW-0812">Transmembrane</keyword>
<feature type="signal peptide" evidence="11">
    <location>
        <begin position="1"/>
        <end position="28"/>
    </location>
</feature>
<dbReference type="InterPro" id="IPR036942">
    <property type="entry name" value="Beta-barrel_TonB_sf"/>
</dbReference>
<keyword evidence="3 8" id="KW-1134">Transmembrane beta strand</keyword>
<dbReference type="Gene3D" id="2.40.170.20">
    <property type="entry name" value="TonB-dependent receptor, beta-barrel domain"/>
    <property type="match status" value="1"/>
</dbReference>
<accession>A0A2W5V4A9</accession>
<organism evidence="14 15">
    <name type="scientific">Caulobacter segnis</name>
    <dbReference type="NCBI Taxonomy" id="88688"/>
    <lineage>
        <taxon>Bacteria</taxon>
        <taxon>Pseudomonadati</taxon>
        <taxon>Pseudomonadota</taxon>
        <taxon>Alphaproteobacteria</taxon>
        <taxon>Caulobacterales</taxon>
        <taxon>Caulobacteraceae</taxon>
        <taxon>Caulobacter</taxon>
    </lineage>
</organism>
<dbReference type="SUPFAM" id="SSF56935">
    <property type="entry name" value="Porins"/>
    <property type="match status" value="1"/>
</dbReference>
<dbReference type="AlphaFoldDB" id="A0A2W5V4A9"/>
<comment type="subcellular location">
    <subcellularLocation>
        <location evidence="1 8">Cell outer membrane</location>
        <topology evidence="1 8">Multi-pass membrane protein</topology>
    </subcellularLocation>
</comment>
<evidence type="ECO:0000313" key="14">
    <source>
        <dbReference type="EMBL" id="PZR34152.1"/>
    </source>
</evidence>
<dbReference type="InterPro" id="IPR037066">
    <property type="entry name" value="Plug_dom_sf"/>
</dbReference>
<evidence type="ECO:0000256" key="2">
    <source>
        <dbReference type="ARBA" id="ARBA00022448"/>
    </source>
</evidence>
<evidence type="ECO:0000256" key="6">
    <source>
        <dbReference type="ARBA" id="ARBA00023136"/>
    </source>
</evidence>
<dbReference type="EMBL" id="QFQZ01000031">
    <property type="protein sequence ID" value="PZR34152.1"/>
    <property type="molecule type" value="Genomic_DNA"/>
</dbReference>
<feature type="chain" id="PRO_5016079158" evidence="11">
    <location>
        <begin position="29"/>
        <end position="900"/>
    </location>
</feature>
<evidence type="ECO:0000259" key="12">
    <source>
        <dbReference type="Pfam" id="PF00593"/>
    </source>
</evidence>
<evidence type="ECO:0000313" key="15">
    <source>
        <dbReference type="Proteomes" id="UP000249393"/>
    </source>
</evidence>
<reference evidence="14 15" key="1">
    <citation type="submission" date="2017-08" db="EMBL/GenBank/DDBJ databases">
        <title>Infants hospitalized years apart are colonized by the same room-sourced microbial strains.</title>
        <authorList>
            <person name="Brooks B."/>
            <person name="Olm M.R."/>
            <person name="Firek B.A."/>
            <person name="Baker R."/>
            <person name="Thomas B.C."/>
            <person name="Morowitz M.J."/>
            <person name="Banfield J.F."/>
        </authorList>
    </citation>
    <scope>NUCLEOTIDE SEQUENCE [LARGE SCALE GENOMIC DNA]</scope>
    <source>
        <strain evidence="14">S2_003_000_R2_4</strain>
    </source>
</reference>
<name>A0A2W5V4A9_9CAUL</name>
<keyword evidence="11" id="KW-0732">Signal</keyword>
<keyword evidence="14" id="KW-0675">Receptor</keyword>
<dbReference type="InterPro" id="IPR000531">
    <property type="entry name" value="Beta-barrel_TonB"/>
</dbReference>